<dbReference type="InterPro" id="IPR024607">
    <property type="entry name" value="Sulfatase_CS"/>
</dbReference>
<evidence type="ECO:0000313" key="9">
    <source>
        <dbReference type="Proteomes" id="UP000319160"/>
    </source>
</evidence>
<feature type="chain" id="PRO_5022186015" description="Sulfatase N-terminal domain-containing protein" evidence="6">
    <location>
        <begin position="20"/>
        <end position="620"/>
    </location>
</feature>
<organism evidence="8 9">
    <name type="scientific">Xylaria flabelliformis</name>
    <dbReference type="NCBI Taxonomy" id="2512241"/>
    <lineage>
        <taxon>Eukaryota</taxon>
        <taxon>Fungi</taxon>
        <taxon>Dikarya</taxon>
        <taxon>Ascomycota</taxon>
        <taxon>Pezizomycotina</taxon>
        <taxon>Sordariomycetes</taxon>
        <taxon>Xylariomycetidae</taxon>
        <taxon>Xylariales</taxon>
        <taxon>Xylariaceae</taxon>
        <taxon>Xylaria</taxon>
    </lineage>
</organism>
<evidence type="ECO:0000256" key="2">
    <source>
        <dbReference type="ARBA" id="ARBA00022729"/>
    </source>
</evidence>
<dbReference type="CDD" id="cd16147">
    <property type="entry name" value="G6S"/>
    <property type="match status" value="1"/>
</dbReference>
<keyword evidence="4" id="KW-0325">Glycoprotein</keyword>
<dbReference type="InterPro" id="IPR000917">
    <property type="entry name" value="Sulfatase_N"/>
</dbReference>
<proteinExistence type="inferred from homology"/>
<name>A0A553HYJ2_9PEZI</name>
<dbReference type="SUPFAM" id="SSF53649">
    <property type="entry name" value="Alkaline phosphatase-like"/>
    <property type="match status" value="1"/>
</dbReference>
<feature type="modified residue" description="3-oxoalanine (Cys)" evidence="5">
    <location>
        <position position="68"/>
    </location>
</feature>
<reference evidence="9" key="1">
    <citation type="submission" date="2019-06" db="EMBL/GenBank/DDBJ databases">
        <title>Draft genome sequence of the griseofulvin-producing fungus Xylaria cubensis strain G536.</title>
        <authorList>
            <person name="Mead M.E."/>
            <person name="Raja H.A."/>
            <person name="Steenwyk J.L."/>
            <person name="Knowles S.L."/>
            <person name="Oberlies N.H."/>
            <person name="Rokas A."/>
        </authorList>
    </citation>
    <scope>NUCLEOTIDE SEQUENCE [LARGE SCALE GENOMIC DNA]</scope>
    <source>
        <strain evidence="9">G536</strain>
    </source>
</reference>
<dbReference type="PIRSF" id="PIRSF036666">
    <property type="entry name" value="G6S"/>
    <property type="match status" value="1"/>
</dbReference>
<gene>
    <name evidence="8" type="ORF">FHL15_006162</name>
</gene>
<evidence type="ECO:0000256" key="5">
    <source>
        <dbReference type="PIRSR" id="PIRSR036666-50"/>
    </source>
</evidence>
<keyword evidence="3" id="KW-0378">Hydrolase</keyword>
<dbReference type="PANTHER" id="PTHR43108:SF8">
    <property type="entry name" value="SD21168P"/>
    <property type="match status" value="1"/>
</dbReference>
<protein>
    <recommendedName>
        <fullName evidence="7">Sulfatase N-terminal domain-containing protein</fullName>
    </recommendedName>
</protein>
<dbReference type="Gene3D" id="3.40.720.10">
    <property type="entry name" value="Alkaline Phosphatase, subunit A"/>
    <property type="match status" value="1"/>
</dbReference>
<dbReference type="InterPro" id="IPR017850">
    <property type="entry name" value="Alkaline_phosphatase_core_sf"/>
</dbReference>
<evidence type="ECO:0000256" key="3">
    <source>
        <dbReference type="ARBA" id="ARBA00022801"/>
    </source>
</evidence>
<dbReference type="PANTHER" id="PTHR43108">
    <property type="entry name" value="N-ACETYLGLUCOSAMINE-6-SULFATASE FAMILY MEMBER"/>
    <property type="match status" value="1"/>
</dbReference>
<evidence type="ECO:0000256" key="4">
    <source>
        <dbReference type="ARBA" id="ARBA00023180"/>
    </source>
</evidence>
<dbReference type="InterPro" id="IPR012251">
    <property type="entry name" value="GlcNAc_6-SO4ase"/>
</dbReference>
<dbReference type="GO" id="GO:0030203">
    <property type="term" value="P:glycosaminoglycan metabolic process"/>
    <property type="evidence" value="ECO:0007669"/>
    <property type="project" value="InterPro"/>
</dbReference>
<dbReference type="GO" id="GO:0005539">
    <property type="term" value="F:glycosaminoglycan binding"/>
    <property type="evidence" value="ECO:0007669"/>
    <property type="project" value="TreeGrafter"/>
</dbReference>
<dbReference type="Proteomes" id="UP000319160">
    <property type="component" value="Unassembled WGS sequence"/>
</dbReference>
<dbReference type="STRING" id="2512241.A0A553HYJ2"/>
<sequence>MTLIVVLLACLALAGIGVAAPTRPNIVFIMTDDQDRRLNSLAHMPFLQSELVAKGTEFTKHYTNQALCCPSRSTLLRGQTVHNTNLTNVSQPGGSYNKWVLSGQDKDYLPHWLNAAGYRTEYIGKIMNGYGLSNYNVKSKGWDWSDLLVEPYIDDYNLPVMSQNGQRPVFYDGFHQTDVIRIKALNRLNNLTSQATPFFLAIAPFTPHVGFQQDKPSHRPIPLQRHLEDFPNAKAPRTPNFNPPDKYQANAGGWVKDLLPMNNTAIDFADFVYRSRLQALAGVDEIVADVVALLEQKGVINNTYIIFTSDNGYHLGQHRMPAGKSLFYNEDTNLPFVVRGPGVPANVTSDIPSLHIDLAPTFLNIAGVPEADWPVFLDGRSVLPQWHDPKSSSAAGAAAGQGNSKESINIEYWGRAGIEAPSAGKLGSPFDSTTYKTIRLLGTQQSWVYTVWCSGEKELYNTAEDPYELVNLAQIANSTRLTSRLNALLMVTKSCEQNSCRDPWSLLKPDTGGPRLVSLTQAMDKAYDEFFANFVKVSFDTCLTIQSDTNETPYFPPLNELLGGGLGRAYRNATDVIKPAGGVRTLSTPNYYGTKAQRNASFKSLRAVSRPLTDAELAAQ</sequence>
<keyword evidence="2 6" id="KW-0732">Signal</keyword>
<dbReference type="PROSITE" id="PS00523">
    <property type="entry name" value="SULFATASE_1"/>
    <property type="match status" value="1"/>
</dbReference>
<dbReference type="AlphaFoldDB" id="A0A553HYJ2"/>
<comment type="similarity">
    <text evidence="1">Belongs to the sulfatase family.</text>
</comment>
<evidence type="ECO:0000259" key="7">
    <source>
        <dbReference type="Pfam" id="PF00884"/>
    </source>
</evidence>
<dbReference type="Pfam" id="PF00884">
    <property type="entry name" value="Sulfatase"/>
    <property type="match status" value="1"/>
</dbReference>
<comment type="PTM">
    <text evidence="5">The conversion to 3-oxoalanine (also known as C-formylglycine, FGly), of a serine or cysteine residue in prokaryotes and of a cysteine residue in eukaryotes, is critical for catalytic activity.</text>
</comment>
<keyword evidence="9" id="KW-1185">Reference proteome</keyword>
<dbReference type="OrthoDB" id="96314at2759"/>
<comment type="caution">
    <text evidence="8">The sequence shown here is derived from an EMBL/GenBank/DDBJ whole genome shotgun (WGS) entry which is preliminary data.</text>
</comment>
<feature type="domain" description="Sulfatase N-terminal" evidence="7">
    <location>
        <begin position="24"/>
        <end position="368"/>
    </location>
</feature>
<dbReference type="GO" id="GO:0008449">
    <property type="term" value="F:N-acetylglucosamine-6-sulfatase activity"/>
    <property type="evidence" value="ECO:0007669"/>
    <property type="project" value="InterPro"/>
</dbReference>
<accession>A0A553HYJ2</accession>
<evidence type="ECO:0000256" key="1">
    <source>
        <dbReference type="ARBA" id="ARBA00008779"/>
    </source>
</evidence>
<feature type="signal peptide" evidence="6">
    <location>
        <begin position="1"/>
        <end position="19"/>
    </location>
</feature>
<evidence type="ECO:0000256" key="6">
    <source>
        <dbReference type="SAM" id="SignalP"/>
    </source>
</evidence>
<evidence type="ECO:0000313" key="8">
    <source>
        <dbReference type="EMBL" id="TRX93024.1"/>
    </source>
</evidence>
<dbReference type="EMBL" id="VFLP01000032">
    <property type="protein sequence ID" value="TRX93024.1"/>
    <property type="molecule type" value="Genomic_DNA"/>
</dbReference>